<keyword evidence="1 3" id="KW-0597">Phosphoprotein</keyword>
<organism evidence="6 7">
    <name type="scientific">Chara braunii</name>
    <name type="common">Braun's stonewort</name>
    <dbReference type="NCBI Taxonomy" id="69332"/>
    <lineage>
        <taxon>Eukaryota</taxon>
        <taxon>Viridiplantae</taxon>
        <taxon>Streptophyta</taxon>
        <taxon>Charophyceae</taxon>
        <taxon>Charales</taxon>
        <taxon>Characeae</taxon>
        <taxon>Chara</taxon>
    </lineage>
</organism>
<dbReference type="PANTHER" id="PTHR45339">
    <property type="entry name" value="HYBRID SIGNAL TRANSDUCTION HISTIDINE KINASE J"/>
    <property type="match status" value="1"/>
</dbReference>
<dbReference type="PROSITE" id="PS50110">
    <property type="entry name" value="RESPONSE_REGULATORY"/>
    <property type="match status" value="1"/>
</dbReference>
<accession>A0A388L3H6</accession>
<protein>
    <recommendedName>
        <fullName evidence="5">Response regulatory domain-containing protein</fullName>
    </recommendedName>
</protein>
<keyword evidence="2" id="KW-0902">Two-component regulatory system</keyword>
<evidence type="ECO:0000313" key="6">
    <source>
        <dbReference type="EMBL" id="GBG76802.1"/>
    </source>
</evidence>
<evidence type="ECO:0000256" key="4">
    <source>
        <dbReference type="SAM" id="MobiDB-lite"/>
    </source>
</evidence>
<dbReference type="AlphaFoldDB" id="A0A388L3H6"/>
<feature type="region of interest" description="Disordered" evidence="4">
    <location>
        <begin position="30"/>
        <end position="125"/>
    </location>
</feature>
<evidence type="ECO:0000256" key="2">
    <source>
        <dbReference type="ARBA" id="ARBA00023012"/>
    </source>
</evidence>
<feature type="modified residue" description="4-aspartylphosphate" evidence="3">
    <location>
        <position position="211"/>
    </location>
</feature>
<dbReference type="SUPFAM" id="SSF52172">
    <property type="entry name" value="CheY-like"/>
    <property type="match status" value="2"/>
</dbReference>
<dbReference type="GO" id="GO:0000160">
    <property type="term" value="P:phosphorelay signal transduction system"/>
    <property type="evidence" value="ECO:0007669"/>
    <property type="project" value="UniProtKB-KW"/>
</dbReference>
<dbReference type="InterPro" id="IPR001789">
    <property type="entry name" value="Sig_transdc_resp-reg_receiver"/>
</dbReference>
<dbReference type="Proteomes" id="UP000265515">
    <property type="component" value="Unassembled WGS sequence"/>
</dbReference>
<dbReference type="PANTHER" id="PTHR45339:SF1">
    <property type="entry name" value="HYBRID SIGNAL TRANSDUCTION HISTIDINE KINASE J"/>
    <property type="match status" value="1"/>
</dbReference>
<dbReference type="STRING" id="69332.A0A388L3H6"/>
<proteinExistence type="predicted"/>
<dbReference type="Gramene" id="GBG76802">
    <property type="protein sequence ID" value="GBG76802"/>
    <property type="gene ID" value="CBR_g23017"/>
</dbReference>
<dbReference type="Gene3D" id="3.40.50.2300">
    <property type="match status" value="1"/>
</dbReference>
<dbReference type="InterPro" id="IPR011006">
    <property type="entry name" value="CheY-like_superfamily"/>
</dbReference>
<feature type="domain" description="Response regulatory" evidence="5">
    <location>
        <begin position="162"/>
        <end position="342"/>
    </location>
</feature>
<evidence type="ECO:0000256" key="1">
    <source>
        <dbReference type="ARBA" id="ARBA00022553"/>
    </source>
</evidence>
<reference evidence="6 7" key="1">
    <citation type="journal article" date="2018" name="Cell">
        <title>The Chara Genome: Secondary Complexity and Implications for Plant Terrestrialization.</title>
        <authorList>
            <person name="Nishiyama T."/>
            <person name="Sakayama H."/>
            <person name="Vries J.D."/>
            <person name="Buschmann H."/>
            <person name="Saint-Marcoux D."/>
            <person name="Ullrich K.K."/>
            <person name="Haas F.B."/>
            <person name="Vanderstraeten L."/>
            <person name="Becker D."/>
            <person name="Lang D."/>
            <person name="Vosolsobe S."/>
            <person name="Rombauts S."/>
            <person name="Wilhelmsson P.K.I."/>
            <person name="Janitza P."/>
            <person name="Kern R."/>
            <person name="Heyl A."/>
            <person name="Rumpler F."/>
            <person name="Villalobos L.I.A.C."/>
            <person name="Clay J.M."/>
            <person name="Skokan R."/>
            <person name="Toyoda A."/>
            <person name="Suzuki Y."/>
            <person name="Kagoshima H."/>
            <person name="Schijlen E."/>
            <person name="Tajeshwar N."/>
            <person name="Catarino B."/>
            <person name="Hetherington A.J."/>
            <person name="Saltykova A."/>
            <person name="Bonnot C."/>
            <person name="Breuninger H."/>
            <person name="Symeonidi A."/>
            <person name="Radhakrishnan G.V."/>
            <person name="Van Nieuwerburgh F."/>
            <person name="Deforce D."/>
            <person name="Chang C."/>
            <person name="Karol K.G."/>
            <person name="Hedrich R."/>
            <person name="Ulvskov P."/>
            <person name="Glockner G."/>
            <person name="Delwiche C.F."/>
            <person name="Petrasek J."/>
            <person name="Van de Peer Y."/>
            <person name="Friml J."/>
            <person name="Beilby M."/>
            <person name="Dolan L."/>
            <person name="Kohara Y."/>
            <person name="Sugano S."/>
            <person name="Fujiyama A."/>
            <person name="Delaux P.-M."/>
            <person name="Quint M."/>
            <person name="TheiBen G."/>
            <person name="Hagemann M."/>
            <person name="Harholt J."/>
            <person name="Dunand C."/>
            <person name="Zachgo S."/>
            <person name="Langdale J."/>
            <person name="Maumus F."/>
            <person name="Straeten D.V.D."/>
            <person name="Gould S.B."/>
            <person name="Rensing S.A."/>
        </authorList>
    </citation>
    <scope>NUCLEOTIDE SEQUENCE [LARGE SCALE GENOMIC DNA]</scope>
    <source>
        <strain evidence="6 7">S276</strain>
    </source>
</reference>
<feature type="compositionally biased region" description="Polar residues" evidence="4">
    <location>
        <begin position="96"/>
        <end position="107"/>
    </location>
</feature>
<dbReference type="EMBL" id="BFEA01000253">
    <property type="protein sequence ID" value="GBG76802.1"/>
    <property type="molecule type" value="Genomic_DNA"/>
</dbReference>
<evidence type="ECO:0000256" key="3">
    <source>
        <dbReference type="PROSITE-ProRule" id="PRU00169"/>
    </source>
</evidence>
<keyword evidence="7" id="KW-1185">Reference proteome</keyword>
<dbReference type="OrthoDB" id="21225at2759"/>
<gene>
    <name evidence="6" type="ORF">CBR_g23017</name>
</gene>
<dbReference type="Pfam" id="PF00072">
    <property type="entry name" value="Response_reg"/>
    <property type="match status" value="1"/>
</dbReference>
<feature type="compositionally biased region" description="Basic and acidic residues" evidence="4">
    <location>
        <begin position="260"/>
        <end position="272"/>
    </location>
</feature>
<evidence type="ECO:0000259" key="5">
    <source>
        <dbReference type="PROSITE" id="PS50110"/>
    </source>
</evidence>
<sequence>MGGHLAVMSKVGEGSVFSFSIKCKRADVSRASDAALPASPSPGRPGEAALGPASADGSPLSSQTPVSTAADEQPLDRGGKDSSSSSSSSCKLQCGPPSTTTEASVPTSGPCGRREQVSADELAGDTARCTSSAAAQLGGAEGAEIGGDTRQRSAETSDCRPKILLAEDNKVNVMVAMLMLKRLGFTAKVVNNGLEALEAIRQEPYDLLLLDISMPLMDGLQVAYLVRRYEETGVWSHEIAVPVASGSAVEDSSGAVAAEEEGKVPSERERTPGSRVEAGSAPQQEEEEDSNRRAHTRRLPIVAVTANALTADVEKCFAYGMDAFIAKPVMFPVLKDVLSRYLPVKSDLVHSTSSASVSATAATPQTLVDSRALSTTASPSSGASSTAQTALGCRTAISPQTPSGNVAAEATAPLSSAPHSLLPTPSDCRNPTV</sequence>
<dbReference type="CDD" id="cd17546">
    <property type="entry name" value="REC_hyHK_CKI1_RcsC-like"/>
    <property type="match status" value="1"/>
</dbReference>
<feature type="region of interest" description="Disordered" evidence="4">
    <location>
        <begin position="251"/>
        <end position="294"/>
    </location>
</feature>
<name>A0A388L3H6_CHABU</name>
<dbReference type="SMART" id="SM00448">
    <property type="entry name" value="REC"/>
    <property type="match status" value="1"/>
</dbReference>
<comment type="caution">
    <text evidence="6">The sequence shown here is derived from an EMBL/GenBank/DDBJ whole genome shotgun (WGS) entry which is preliminary data.</text>
</comment>
<evidence type="ECO:0000313" key="7">
    <source>
        <dbReference type="Proteomes" id="UP000265515"/>
    </source>
</evidence>